<feature type="region of interest" description="Disordered" evidence="1">
    <location>
        <begin position="725"/>
        <end position="753"/>
    </location>
</feature>
<dbReference type="EMBL" id="ML977171">
    <property type="protein sequence ID" value="KAF1983951.1"/>
    <property type="molecule type" value="Genomic_DNA"/>
</dbReference>
<feature type="region of interest" description="Disordered" evidence="1">
    <location>
        <begin position="670"/>
        <end position="712"/>
    </location>
</feature>
<feature type="compositionally biased region" description="Basic and acidic residues" evidence="1">
    <location>
        <begin position="156"/>
        <end position="168"/>
    </location>
</feature>
<feature type="region of interest" description="Disordered" evidence="1">
    <location>
        <begin position="148"/>
        <end position="168"/>
    </location>
</feature>
<gene>
    <name evidence="2" type="ORF">K402DRAFT_152598</name>
</gene>
<dbReference type="Proteomes" id="UP000800041">
    <property type="component" value="Unassembled WGS sequence"/>
</dbReference>
<feature type="region of interest" description="Disordered" evidence="1">
    <location>
        <begin position="502"/>
        <end position="539"/>
    </location>
</feature>
<dbReference type="AlphaFoldDB" id="A0A6G1GSN1"/>
<feature type="region of interest" description="Disordered" evidence="1">
    <location>
        <begin position="284"/>
        <end position="309"/>
    </location>
</feature>
<feature type="compositionally biased region" description="Low complexity" evidence="1">
    <location>
        <begin position="404"/>
        <end position="413"/>
    </location>
</feature>
<feature type="compositionally biased region" description="Acidic residues" evidence="1">
    <location>
        <begin position="806"/>
        <end position="815"/>
    </location>
</feature>
<feature type="region of interest" description="Disordered" evidence="1">
    <location>
        <begin position="218"/>
        <end position="248"/>
    </location>
</feature>
<evidence type="ECO:0000313" key="3">
    <source>
        <dbReference type="Proteomes" id="UP000800041"/>
    </source>
</evidence>
<feature type="compositionally biased region" description="Basic residues" evidence="1">
    <location>
        <begin position="288"/>
        <end position="303"/>
    </location>
</feature>
<feature type="compositionally biased region" description="Basic and acidic residues" evidence="1">
    <location>
        <begin position="218"/>
        <end position="228"/>
    </location>
</feature>
<feature type="region of interest" description="Disordered" evidence="1">
    <location>
        <begin position="765"/>
        <end position="908"/>
    </location>
</feature>
<sequence>MRRLRLSVWLELSTGDVHRTVRSFLFLVTLVCPTGKSLHYDLWQPRGDPIFACVPTADADRPLILQKSYTQPVVSCLILFPHHIAMNWTGGKLQLHSRKSDKSVIDRQRQHFAKARTKLRNGSSPSVPLFKPSFLRDNCGTLNRSVATSCGASQRETGHSKDRQSRLEEFENIAPVVDRLSSLGKSSKAQTPHAHYVEKPSPYHALRGYGDTIARQERRANPPVDPHKREHFRQSKKRKARDESTEVTEQELLEANKRRLLGKSDWAGLLASRPLQMKFRSHTEKDKIGKRRRVRGRGNRRHHRENETETKIPIRDADNSQEEYFMSGAIINDPENVKIGLGTEALASQVSSRAPLSQVPQSVGGVSSDSMLLDDEVEQGQQLVFVRASNTEVNDGEHPMEIGSSNSDSSLGSQPPYMEAELARSIPPADSHGEDFDHTVVGNRQGHSIPAQQDLMEPRVFAFQGGIGSLCYASHPTAEAVEKVDFGRKALPDKSGLHRLVFRSSPSLLERQSKQQDTKDPGEPHSQLHEQAPTTQGIQQAREAQFENDLLWRQWLAVPVEGVSESSDDELRGNERDNTHMDSIVHLEPSQIPPHLHSNFASMGDSNFDATIAGRDSSPGSSITTGMGPKSQSLKQLLSLKRNDSSVQQNLFDDKDKLWKRFVFGTSSPGSNVLLGSHDSETEDTGNQNRPRVSSLDPPFSKPPSAVHFRPVDSDSVANVPMTLASEHNSGHSEDFTTAISDGMGSMENNPSLSQYFSQSAKSFEWPGASKPRRAANGVAPLSSERTDSSIIHNQADSPGVFIGTTDDEDDEDDELHTKDLAGNSAPTSFEFQRPQLVPTKGPSEDPFDRAGSSTEVQAQSSTNFSSLRDASRAATAALTVTGPLSSSPDPLAFSPTPLSRRRGKPIVNSNFTFTKLDRFSRTAAAESPHAE</sequence>
<organism evidence="2 3">
    <name type="scientific">Aulographum hederae CBS 113979</name>
    <dbReference type="NCBI Taxonomy" id="1176131"/>
    <lineage>
        <taxon>Eukaryota</taxon>
        <taxon>Fungi</taxon>
        <taxon>Dikarya</taxon>
        <taxon>Ascomycota</taxon>
        <taxon>Pezizomycotina</taxon>
        <taxon>Dothideomycetes</taxon>
        <taxon>Pleosporomycetidae</taxon>
        <taxon>Aulographales</taxon>
        <taxon>Aulographaceae</taxon>
    </lineage>
</organism>
<reference evidence="2" key="1">
    <citation type="journal article" date="2020" name="Stud. Mycol.">
        <title>101 Dothideomycetes genomes: a test case for predicting lifestyles and emergence of pathogens.</title>
        <authorList>
            <person name="Haridas S."/>
            <person name="Albert R."/>
            <person name="Binder M."/>
            <person name="Bloem J."/>
            <person name="Labutti K."/>
            <person name="Salamov A."/>
            <person name="Andreopoulos B."/>
            <person name="Baker S."/>
            <person name="Barry K."/>
            <person name="Bills G."/>
            <person name="Bluhm B."/>
            <person name="Cannon C."/>
            <person name="Castanera R."/>
            <person name="Culley D."/>
            <person name="Daum C."/>
            <person name="Ezra D."/>
            <person name="Gonzalez J."/>
            <person name="Henrissat B."/>
            <person name="Kuo A."/>
            <person name="Liang C."/>
            <person name="Lipzen A."/>
            <person name="Lutzoni F."/>
            <person name="Magnuson J."/>
            <person name="Mondo S."/>
            <person name="Nolan M."/>
            <person name="Ohm R."/>
            <person name="Pangilinan J."/>
            <person name="Park H.-J."/>
            <person name="Ramirez L."/>
            <person name="Alfaro M."/>
            <person name="Sun H."/>
            <person name="Tritt A."/>
            <person name="Yoshinaga Y."/>
            <person name="Zwiers L.-H."/>
            <person name="Turgeon B."/>
            <person name="Goodwin S."/>
            <person name="Spatafora J."/>
            <person name="Crous P."/>
            <person name="Grigoriev I."/>
        </authorList>
    </citation>
    <scope>NUCLEOTIDE SEQUENCE</scope>
    <source>
        <strain evidence="2">CBS 113979</strain>
    </source>
</reference>
<accession>A0A6G1GSN1</accession>
<keyword evidence="3" id="KW-1185">Reference proteome</keyword>
<dbReference type="OrthoDB" id="5426563at2759"/>
<feature type="compositionally biased region" description="Basic residues" evidence="1">
    <location>
        <begin position="229"/>
        <end position="239"/>
    </location>
</feature>
<protein>
    <submittedName>
        <fullName evidence="2">Uncharacterized protein</fullName>
    </submittedName>
</protein>
<proteinExistence type="predicted"/>
<evidence type="ECO:0000256" key="1">
    <source>
        <dbReference type="SAM" id="MobiDB-lite"/>
    </source>
</evidence>
<evidence type="ECO:0000313" key="2">
    <source>
        <dbReference type="EMBL" id="KAF1983951.1"/>
    </source>
</evidence>
<feature type="region of interest" description="Disordered" evidence="1">
    <location>
        <begin position="394"/>
        <end position="415"/>
    </location>
</feature>
<feature type="compositionally biased region" description="Polar residues" evidence="1">
    <location>
        <begin position="852"/>
        <end position="869"/>
    </location>
</feature>
<name>A0A6G1GSN1_9PEZI</name>
<feature type="compositionally biased region" description="Basic and acidic residues" evidence="1">
    <location>
        <begin position="511"/>
        <end position="528"/>
    </location>
</feature>